<dbReference type="SUPFAM" id="SSF48403">
    <property type="entry name" value="Ankyrin repeat"/>
    <property type="match status" value="1"/>
</dbReference>
<evidence type="ECO:0000256" key="1">
    <source>
        <dbReference type="ARBA" id="ARBA00022737"/>
    </source>
</evidence>
<dbReference type="InParanoid" id="G5BMU8"/>
<name>G5BMU8_HETGA</name>
<reference evidence="5 6" key="1">
    <citation type="journal article" date="2011" name="Nature">
        <title>Genome sequencing reveals insights into physiology and longevity of the naked mole rat.</title>
        <authorList>
            <person name="Kim E.B."/>
            <person name="Fang X."/>
            <person name="Fushan A.A."/>
            <person name="Huang Z."/>
            <person name="Lobanov A.V."/>
            <person name="Han L."/>
            <person name="Marino S.M."/>
            <person name="Sun X."/>
            <person name="Turanov A.A."/>
            <person name="Yang P."/>
            <person name="Yim S.H."/>
            <person name="Zhao X."/>
            <person name="Kasaikina M.V."/>
            <person name="Stoletzki N."/>
            <person name="Peng C."/>
            <person name="Polak P."/>
            <person name="Xiong Z."/>
            <person name="Kiezun A."/>
            <person name="Zhu Y."/>
            <person name="Chen Y."/>
            <person name="Kryukov G.V."/>
            <person name="Zhang Q."/>
            <person name="Peshkin L."/>
            <person name="Yang L."/>
            <person name="Bronson R.T."/>
            <person name="Buffenstein R."/>
            <person name="Wang B."/>
            <person name="Han C."/>
            <person name="Li Q."/>
            <person name="Chen L."/>
            <person name="Zhao W."/>
            <person name="Sunyaev S.R."/>
            <person name="Park T.J."/>
            <person name="Zhang G."/>
            <person name="Wang J."/>
            <person name="Gladyshev V.N."/>
        </authorList>
    </citation>
    <scope>NUCLEOTIDE SEQUENCE [LARGE SCALE GENOMIC DNA]</scope>
</reference>
<dbReference type="PANTHER" id="PTHR24193">
    <property type="entry name" value="ANKYRIN REPEAT PROTEIN"/>
    <property type="match status" value="1"/>
</dbReference>
<accession>G5BMU8</accession>
<proteinExistence type="predicted"/>
<dbReference type="STRING" id="10181.G5BMU8"/>
<evidence type="ECO:0000256" key="4">
    <source>
        <dbReference type="SAM" id="MobiDB-lite"/>
    </source>
</evidence>
<dbReference type="InterPro" id="IPR002110">
    <property type="entry name" value="Ankyrin_rpt"/>
</dbReference>
<dbReference type="FunCoup" id="G5BMU8">
    <property type="interactions" value="46"/>
</dbReference>
<dbReference type="PROSITE" id="PS50297">
    <property type="entry name" value="ANK_REP_REGION"/>
    <property type="match status" value="4"/>
</dbReference>
<feature type="repeat" description="ANK" evidence="3">
    <location>
        <begin position="175"/>
        <end position="207"/>
    </location>
</feature>
<evidence type="ECO:0000313" key="5">
    <source>
        <dbReference type="EMBL" id="EHB10609.1"/>
    </source>
</evidence>
<dbReference type="InterPro" id="IPR050663">
    <property type="entry name" value="Ankyrin-SOCS_Box"/>
</dbReference>
<dbReference type="AlphaFoldDB" id="G5BMU8"/>
<organism evidence="5 6">
    <name type="scientific">Heterocephalus glaber</name>
    <name type="common">Naked mole rat</name>
    <dbReference type="NCBI Taxonomy" id="10181"/>
    <lineage>
        <taxon>Eukaryota</taxon>
        <taxon>Metazoa</taxon>
        <taxon>Chordata</taxon>
        <taxon>Craniata</taxon>
        <taxon>Vertebrata</taxon>
        <taxon>Euteleostomi</taxon>
        <taxon>Mammalia</taxon>
        <taxon>Eutheria</taxon>
        <taxon>Euarchontoglires</taxon>
        <taxon>Glires</taxon>
        <taxon>Rodentia</taxon>
        <taxon>Hystricomorpha</taxon>
        <taxon>Bathyergidae</taxon>
        <taxon>Heterocephalus</taxon>
    </lineage>
</organism>
<protein>
    <submittedName>
        <fullName evidence="5">Ankyrin repeat domain-containing protein 23</fullName>
    </submittedName>
</protein>
<dbReference type="InterPro" id="IPR036770">
    <property type="entry name" value="Ankyrin_rpt-contain_sf"/>
</dbReference>
<dbReference type="GO" id="GO:0045944">
    <property type="term" value="P:positive regulation of transcription by RNA polymerase II"/>
    <property type="evidence" value="ECO:0007669"/>
    <property type="project" value="TreeGrafter"/>
</dbReference>
<dbReference type="eggNOG" id="KOG0504">
    <property type="taxonomic scope" value="Eukaryota"/>
</dbReference>
<dbReference type="PANTHER" id="PTHR24193:SF122">
    <property type="entry name" value="ANKYRIN REPEAT DOMAIN-CONTAINING PROTEIN 23"/>
    <property type="match status" value="1"/>
</dbReference>
<keyword evidence="2 3" id="KW-0040">ANK repeat</keyword>
<feature type="repeat" description="ANK" evidence="3">
    <location>
        <begin position="212"/>
        <end position="240"/>
    </location>
</feature>
<dbReference type="FunFam" id="1.25.40.20:FF:000413">
    <property type="entry name" value="Ankyrin repeat domain 23"/>
    <property type="match status" value="1"/>
</dbReference>
<dbReference type="Proteomes" id="UP000006813">
    <property type="component" value="Unassembled WGS sequence"/>
</dbReference>
<gene>
    <name evidence="5" type="ORF">GW7_18318</name>
</gene>
<dbReference type="PROSITE" id="PS50088">
    <property type="entry name" value="ANK_REPEAT"/>
    <property type="match status" value="4"/>
</dbReference>
<dbReference type="EMBL" id="JH171109">
    <property type="protein sequence ID" value="EHB10609.1"/>
    <property type="molecule type" value="Genomic_DNA"/>
</dbReference>
<dbReference type="SMART" id="SM00248">
    <property type="entry name" value="ANK"/>
    <property type="match status" value="4"/>
</dbReference>
<sequence>MDFISIRQLVSGERDEEKVLGFGHSAPGPRGRPCDWRLGPHEAVAWEKLKQEEDKRLEKFNSSRMNLETLADLENLIQRQRKKRLRRRVPPRESEPEAELQPQGQQKPVDLEMFLKAAAENQDSLIDKYLTDGGDPSAHDKLHRTALHWACLKGHSQLVSKLLAAGAAVDASDLLDKTPVFWACRGGHLDILKQLLNQGVQVNARDKIWSIPLHVAVRTGHSDCLKYLVECGPHTDAQDKIGGDLPSPHKGDTALHEAVCQSHYKAMKLLLLYGAKLGVQNVASLTPIQLAQDWQRGIREALQAHIGHP</sequence>
<keyword evidence="1" id="KW-0677">Repeat</keyword>
<evidence type="ECO:0000256" key="3">
    <source>
        <dbReference type="PROSITE-ProRule" id="PRU00023"/>
    </source>
</evidence>
<dbReference type="GO" id="GO:0005634">
    <property type="term" value="C:nucleus"/>
    <property type="evidence" value="ECO:0007669"/>
    <property type="project" value="TreeGrafter"/>
</dbReference>
<dbReference type="GO" id="GO:0000976">
    <property type="term" value="F:transcription cis-regulatory region binding"/>
    <property type="evidence" value="ECO:0007669"/>
    <property type="project" value="TreeGrafter"/>
</dbReference>
<evidence type="ECO:0000313" key="6">
    <source>
        <dbReference type="Proteomes" id="UP000006813"/>
    </source>
</evidence>
<dbReference type="Pfam" id="PF12796">
    <property type="entry name" value="Ank_2"/>
    <property type="match status" value="2"/>
</dbReference>
<evidence type="ECO:0000256" key="2">
    <source>
        <dbReference type="ARBA" id="ARBA00023043"/>
    </source>
</evidence>
<feature type="repeat" description="ANK" evidence="3">
    <location>
        <begin position="250"/>
        <end position="282"/>
    </location>
</feature>
<dbReference type="Gene3D" id="1.25.40.20">
    <property type="entry name" value="Ankyrin repeat-containing domain"/>
    <property type="match status" value="2"/>
</dbReference>
<feature type="region of interest" description="Disordered" evidence="4">
    <location>
        <begin position="81"/>
        <end position="107"/>
    </location>
</feature>
<feature type="repeat" description="ANK" evidence="3">
    <location>
        <begin position="142"/>
        <end position="174"/>
    </location>
</feature>